<keyword evidence="5" id="KW-0863">Zinc-finger</keyword>
<protein>
    <recommendedName>
        <fullName evidence="9">RZ-type domain-containing protein</fullName>
    </recommendedName>
</protein>
<dbReference type="InterPro" id="IPR041677">
    <property type="entry name" value="DNA2/NAM7_AAA_11"/>
</dbReference>
<dbReference type="InterPro" id="IPR000967">
    <property type="entry name" value="Znf_NFX1"/>
</dbReference>
<dbReference type="Pfam" id="PF13087">
    <property type="entry name" value="AAA_12"/>
    <property type="match status" value="1"/>
</dbReference>
<dbReference type="SUPFAM" id="SSF52540">
    <property type="entry name" value="P-loop containing nucleoside triphosphate hydrolases"/>
    <property type="match status" value="1"/>
</dbReference>
<dbReference type="InterPro" id="IPR045055">
    <property type="entry name" value="DNA2/NAM7-like"/>
</dbReference>
<dbReference type="InterPro" id="IPR046439">
    <property type="entry name" value="ZF_RZ_dom"/>
</dbReference>
<dbReference type="CDD" id="cd17936">
    <property type="entry name" value="EEXXEc_NFX1"/>
    <property type="match status" value="1"/>
</dbReference>
<keyword evidence="3" id="KW-0479">Metal-binding</keyword>
<dbReference type="Gene3D" id="3.40.50.300">
    <property type="entry name" value="P-loop containing nucleotide triphosphate hydrolases"/>
    <property type="match status" value="3"/>
</dbReference>
<reference evidence="10" key="2">
    <citation type="submission" date="2020-11" db="EMBL/GenBank/DDBJ databases">
        <authorList>
            <person name="McCartney M.A."/>
            <person name="Auch B."/>
            <person name="Kono T."/>
            <person name="Mallez S."/>
            <person name="Becker A."/>
            <person name="Gohl D.M."/>
            <person name="Silverstein K.A.T."/>
            <person name="Koren S."/>
            <person name="Bechman K.B."/>
            <person name="Herman A."/>
            <person name="Abrahante J.E."/>
            <person name="Garbe J."/>
        </authorList>
    </citation>
    <scope>NUCLEOTIDE SEQUENCE</scope>
    <source>
        <strain evidence="10">Duluth1</strain>
        <tissue evidence="10">Whole animal</tissue>
    </source>
</reference>
<feature type="domain" description="RZ-type" evidence="9">
    <location>
        <begin position="1660"/>
        <end position="1729"/>
    </location>
</feature>
<keyword evidence="2" id="KW-0963">Cytoplasm</keyword>
<dbReference type="InterPro" id="IPR027417">
    <property type="entry name" value="P-loop_NTPase"/>
</dbReference>
<sequence>MEKNDASIIVMELTNKDIALRKCIVRTKLDPELLLLFLKVLNKAFESVDVPTALYTLFEILCEEGFWEALLTFLIDLQSSFDSDTKHTVVTCVTQIMTNQVAKNPMTISVFRRLFTIIKMIADDPANASDINDVTRKSLNDFADLNNAYRKDEKPNERSHEGKPPDDFRTIPVLPRIEDIKGFSQPFLRKNKLGGQYGDVDDYLDVQLILLREDFIGPLRDGITEYIKHKQSKTKPNVRHTDVRIYRNVIVVGPELTEFGLSFKMKMEITQGLRKIHWELGKRLIYGSLVCLSDNEFDTLVLATVIDNEKIRDGLFTVFIENENVKISDVLNRNFTMAESTVYFESYKHVLYGLQSINETNFSFAKHIIFSQPKCSPPAYSDHETTFDSQLRAIQNALSREFAIIQGPPGTGKAYIGLKLAKVLLHNKDTWGNESGMTSPMLIVCYTNHALDQFLEGVAKFYRGDLVRVGDRSKSERLKNYTLKQYRMGANSPRSAIGKMTQLKNSARKDLDKSQTKIRDLTITIQICLQIIINEETLRDVLSDRQFQSLQTNRISTNTDDSAQSTIAHWLRTDLIEHECRLTIYEGPNEDEDLENGIHVTTGNERSASILFEDILPEFDTSEVAILYQARRKILSGYNVTKEYVHEILNHITKIRFNLNEIELNIKEVKSNEELSKKEQKNKIKELQRDHKRMKQEENDLQFRLKQEQLIRKSVKNKIPNLILSHDLMTHQEACDVDDIWKLNLKDRWRLYRSCVQTYCLYLYHKIEQEREGFKIIAKRYKEAQMLEDREILRHSSVIGMTTTCAARYLSTLRDIKPPIVIVEEAAEVLEAHIITTLSDGCKHLILIGDHKQLRPNPSVYILATRYNLNISLFERMVNNGVPHDCLELQHRMRPDIADIMRHIYPGLQDHNHVRCYGDVKGLAKNVMFINHNEPEISNGELKSYANPFEADYVAKLAKHLLLQDYNGSQITVLTTYTGQLLELKRRMNRDEYEGVNVTVVDNYQGEENDIVILSLVRSNHENRIGFLKTENRICVALSRAKMGFFVVGNFDQLSSVSSLWKAITDDMIKRGSISRGLQLRCANHPNDPPKIAKTAMDFHDAPLGGCTKMCGARLNCGHTCPLKCHIKDPSHKLMKCQKPCYQHCERNHQCTGKCYQDPCPPCKVIVTMTIPQCGHLQDIECNLDPSKVICNTKPCPTRLDCGHPCTHACGYPHTENCEYEIEKKFSCGHTCTIRCCQKNSEQCIQPCGSILQCGHECNGTCGSCLNGRYHDRCRQKCSRILICGHQCKSPCAHCLPCDQKCQNKCVHSTCNKLCGIPCTPCKEPCTWSCKHDQCSKLCSEPCNRPPCNKPCERILNCNHICIGLCGEPCPHLCRICDKEKVTEIFFGTEELQNARFVKLDDCGHVLESTGLDYYMNMKEETGELCFKCCPKCKTPIRKCVRYGNIVNKQLRDIEQVKIAILGGSFGKLKTMLDLETKFLLKQKNQISKSSYASISATELAFKSCNAAIRNAYFKIQKRITSLKENKSFIILSQQVIQTINVQLQVIHKFETLFEMTVNTQRMSFFEDIVKKVAEARFVFSEQELMDINTELNRAQLYFKCHKLEKHLKRVGKHSKVTNDINFVRNTLFSVHVLTADEFDQVRACLDRMKDMAMIPGLKITEEERISITQAMKLNKGHWFKCPNGHVYAIDDCGGANQRSKCPECKADIGGEHHRLAEGNQLASEMDGATFAAYSEEANNRWNFNHNDLH</sequence>
<dbReference type="Proteomes" id="UP000828390">
    <property type="component" value="Unassembled WGS sequence"/>
</dbReference>
<reference evidence="10" key="1">
    <citation type="journal article" date="2019" name="bioRxiv">
        <title>The Genome of the Zebra Mussel, Dreissena polymorpha: A Resource for Invasive Species Research.</title>
        <authorList>
            <person name="McCartney M.A."/>
            <person name="Auch B."/>
            <person name="Kono T."/>
            <person name="Mallez S."/>
            <person name="Zhang Y."/>
            <person name="Obille A."/>
            <person name="Becker A."/>
            <person name="Abrahante J.E."/>
            <person name="Garbe J."/>
            <person name="Badalamenti J.P."/>
            <person name="Herman A."/>
            <person name="Mangelson H."/>
            <person name="Liachko I."/>
            <person name="Sullivan S."/>
            <person name="Sone E.D."/>
            <person name="Koren S."/>
            <person name="Silverstein K.A.T."/>
            <person name="Beckman K.B."/>
            <person name="Gohl D.M."/>
        </authorList>
    </citation>
    <scope>NUCLEOTIDE SEQUENCE</scope>
    <source>
        <strain evidence="10">Duluth1</strain>
        <tissue evidence="10">Whole animal</tissue>
    </source>
</reference>
<dbReference type="EMBL" id="JAIWYP010000015">
    <property type="protein sequence ID" value="KAH3703326.1"/>
    <property type="molecule type" value="Genomic_DNA"/>
</dbReference>
<dbReference type="InterPro" id="IPR057373">
    <property type="entry name" value="ZNFX1"/>
</dbReference>
<evidence type="ECO:0000259" key="9">
    <source>
        <dbReference type="PROSITE" id="PS51981"/>
    </source>
</evidence>
<dbReference type="FunFam" id="3.40.50.300:FF:001366">
    <property type="entry name" value="ATP binding protein, putative"/>
    <property type="match status" value="1"/>
</dbReference>
<evidence type="ECO:0000313" key="11">
    <source>
        <dbReference type="Proteomes" id="UP000828390"/>
    </source>
</evidence>
<keyword evidence="8" id="KW-0175">Coiled coil</keyword>
<evidence type="ECO:0000256" key="2">
    <source>
        <dbReference type="ARBA" id="ARBA00022490"/>
    </source>
</evidence>
<evidence type="ECO:0000256" key="5">
    <source>
        <dbReference type="ARBA" id="ARBA00022771"/>
    </source>
</evidence>
<dbReference type="PANTHER" id="PTHR10887">
    <property type="entry name" value="DNA2/NAM7 HELICASE FAMILY"/>
    <property type="match status" value="1"/>
</dbReference>
<dbReference type="GO" id="GO:0005737">
    <property type="term" value="C:cytoplasm"/>
    <property type="evidence" value="ECO:0007669"/>
    <property type="project" value="UniProtKB-SubCell"/>
</dbReference>
<comment type="subcellular location">
    <subcellularLocation>
        <location evidence="1">Cytoplasm</location>
    </subcellularLocation>
</comment>
<evidence type="ECO:0000256" key="7">
    <source>
        <dbReference type="ARBA" id="ARBA00022859"/>
    </source>
</evidence>
<keyword evidence="6" id="KW-0862">Zinc</keyword>
<dbReference type="CDD" id="cd18808">
    <property type="entry name" value="SF1_C_Upf1"/>
    <property type="match status" value="1"/>
</dbReference>
<dbReference type="Pfam" id="PF13086">
    <property type="entry name" value="AAA_11"/>
    <property type="match status" value="1"/>
</dbReference>
<feature type="coiled-coil region" evidence="8">
    <location>
        <begin position="659"/>
        <end position="704"/>
    </location>
</feature>
<dbReference type="GO" id="GO:0031380">
    <property type="term" value="C:nuclear RNA-directed RNA polymerase complex"/>
    <property type="evidence" value="ECO:0007669"/>
    <property type="project" value="TreeGrafter"/>
</dbReference>
<comment type="caution">
    <text evidence="10">The sequence shown here is derived from an EMBL/GenBank/DDBJ whole genome shotgun (WGS) entry which is preliminary data.</text>
</comment>
<organism evidence="10 11">
    <name type="scientific">Dreissena polymorpha</name>
    <name type="common">Zebra mussel</name>
    <name type="synonym">Mytilus polymorpha</name>
    <dbReference type="NCBI Taxonomy" id="45954"/>
    <lineage>
        <taxon>Eukaryota</taxon>
        <taxon>Metazoa</taxon>
        <taxon>Spiralia</taxon>
        <taxon>Lophotrochozoa</taxon>
        <taxon>Mollusca</taxon>
        <taxon>Bivalvia</taxon>
        <taxon>Autobranchia</taxon>
        <taxon>Heteroconchia</taxon>
        <taxon>Euheterodonta</taxon>
        <taxon>Imparidentia</taxon>
        <taxon>Neoheterodontei</taxon>
        <taxon>Myida</taxon>
        <taxon>Dreissenoidea</taxon>
        <taxon>Dreissenidae</taxon>
        <taxon>Dreissena</taxon>
    </lineage>
</organism>
<name>A0A9D3YNN7_DREPO</name>
<dbReference type="GO" id="GO:0031048">
    <property type="term" value="P:regulatory ncRNA-mediated heterochromatin formation"/>
    <property type="evidence" value="ECO:0007669"/>
    <property type="project" value="TreeGrafter"/>
</dbReference>
<dbReference type="GO" id="GO:0002376">
    <property type="term" value="P:immune system process"/>
    <property type="evidence" value="ECO:0007669"/>
    <property type="project" value="UniProtKB-KW"/>
</dbReference>
<dbReference type="GO" id="GO:0004386">
    <property type="term" value="F:helicase activity"/>
    <property type="evidence" value="ECO:0007669"/>
    <property type="project" value="InterPro"/>
</dbReference>
<dbReference type="SMART" id="SM00438">
    <property type="entry name" value="ZnF_NFX"/>
    <property type="match status" value="4"/>
</dbReference>
<proteinExistence type="predicted"/>
<evidence type="ECO:0000256" key="4">
    <source>
        <dbReference type="ARBA" id="ARBA00022737"/>
    </source>
</evidence>
<evidence type="ECO:0000313" key="10">
    <source>
        <dbReference type="EMBL" id="KAH3703326.1"/>
    </source>
</evidence>
<dbReference type="GO" id="GO:0008270">
    <property type="term" value="F:zinc ion binding"/>
    <property type="evidence" value="ECO:0007669"/>
    <property type="project" value="UniProtKB-KW"/>
</dbReference>
<evidence type="ECO:0000256" key="3">
    <source>
        <dbReference type="ARBA" id="ARBA00022723"/>
    </source>
</evidence>
<dbReference type="PROSITE" id="PS51981">
    <property type="entry name" value="ZF_RZ"/>
    <property type="match status" value="1"/>
</dbReference>
<evidence type="ECO:0000256" key="1">
    <source>
        <dbReference type="ARBA" id="ARBA00004496"/>
    </source>
</evidence>
<dbReference type="PANTHER" id="PTHR10887:SF341">
    <property type="entry name" value="NFX1-TYPE ZINC FINGER-CONTAINING PROTEIN 1"/>
    <property type="match status" value="1"/>
</dbReference>
<evidence type="ECO:0000256" key="8">
    <source>
        <dbReference type="SAM" id="Coils"/>
    </source>
</evidence>
<dbReference type="InterPro" id="IPR041679">
    <property type="entry name" value="DNA2/NAM7-like_C"/>
</dbReference>
<dbReference type="InterPro" id="IPR047187">
    <property type="entry name" value="SF1_C_Upf1"/>
</dbReference>
<accession>A0A9D3YNN7</accession>
<keyword evidence="7" id="KW-0391">Immunity</keyword>
<dbReference type="Pfam" id="PF20173">
    <property type="entry name" value="ZnF_RZ-type"/>
    <property type="match status" value="1"/>
</dbReference>
<evidence type="ECO:0000256" key="6">
    <source>
        <dbReference type="ARBA" id="ARBA00022833"/>
    </source>
</evidence>
<keyword evidence="4" id="KW-0677">Repeat</keyword>
<keyword evidence="11" id="KW-1185">Reference proteome</keyword>
<dbReference type="Pfam" id="PF25396">
    <property type="entry name" value="ZNFX1"/>
    <property type="match status" value="1"/>
</dbReference>
<gene>
    <name evidence="10" type="ORF">DPMN_078360</name>
</gene>